<dbReference type="PIRSF" id="PIRSF002741">
    <property type="entry name" value="MppA"/>
    <property type="match status" value="1"/>
</dbReference>
<dbReference type="PANTHER" id="PTHR30290">
    <property type="entry name" value="PERIPLASMIC BINDING COMPONENT OF ABC TRANSPORTER"/>
    <property type="match status" value="1"/>
</dbReference>
<keyword evidence="7" id="KW-1185">Reference proteome</keyword>
<dbReference type="Gene3D" id="3.40.190.10">
    <property type="entry name" value="Periplasmic binding protein-like II"/>
    <property type="match status" value="1"/>
</dbReference>
<accession>A0ABT0IVY7</accession>
<feature type="domain" description="Solute-binding protein family 5" evidence="5">
    <location>
        <begin position="102"/>
        <end position="516"/>
    </location>
</feature>
<name>A0ABT0IVY7_9HYPH</name>
<dbReference type="InterPro" id="IPR039424">
    <property type="entry name" value="SBP_5"/>
</dbReference>
<dbReference type="SUPFAM" id="SSF53850">
    <property type="entry name" value="Periplasmic binding protein-like II"/>
    <property type="match status" value="1"/>
</dbReference>
<dbReference type="Pfam" id="PF00496">
    <property type="entry name" value="SBP_bac_5"/>
    <property type="match status" value="1"/>
</dbReference>
<comment type="similarity">
    <text evidence="2">Belongs to the bacterial solute-binding protein 5 family.</text>
</comment>
<comment type="caution">
    <text evidence="6">The sequence shown here is derived from an EMBL/GenBank/DDBJ whole genome shotgun (WGS) entry which is preliminary data.</text>
</comment>
<evidence type="ECO:0000256" key="1">
    <source>
        <dbReference type="ARBA" id="ARBA00004418"/>
    </source>
</evidence>
<dbReference type="InterPro" id="IPR030678">
    <property type="entry name" value="Peptide/Ni-bd"/>
</dbReference>
<reference evidence="6 7" key="1">
    <citation type="submission" date="2022-04" db="EMBL/GenBank/DDBJ databases">
        <title>Rhizobium coralii sp. nov., isolated from coral Turbinaria peltata.</title>
        <authorList>
            <person name="Sun H."/>
        </authorList>
    </citation>
    <scope>NUCLEOTIDE SEQUENCE [LARGE SCALE GENOMIC DNA]</scope>
    <source>
        <strain evidence="6 7">NTR19</strain>
    </source>
</reference>
<dbReference type="CDD" id="cd08497">
    <property type="entry name" value="MbnE-like"/>
    <property type="match status" value="1"/>
</dbReference>
<evidence type="ECO:0000259" key="5">
    <source>
        <dbReference type="Pfam" id="PF00496"/>
    </source>
</evidence>
<dbReference type="PANTHER" id="PTHR30290:SF64">
    <property type="entry name" value="ABC TRANSPORTER PERIPLASMIC BINDING PROTEIN"/>
    <property type="match status" value="1"/>
</dbReference>
<feature type="chain" id="PRO_5047292963" evidence="4">
    <location>
        <begin position="22"/>
        <end position="606"/>
    </location>
</feature>
<evidence type="ECO:0000256" key="2">
    <source>
        <dbReference type="ARBA" id="ARBA00005695"/>
    </source>
</evidence>
<dbReference type="EMBL" id="JALPRY010000023">
    <property type="protein sequence ID" value="MCK8782053.1"/>
    <property type="molecule type" value="Genomic_DNA"/>
</dbReference>
<protein>
    <submittedName>
        <fullName evidence="6">Extracellular solute-binding protein</fullName>
    </submittedName>
</protein>
<dbReference type="Gene3D" id="3.10.105.10">
    <property type="entry name" value="Dipeptide-binding Protein, Domain 3"/>
    <property type="match status" value="1"/>
</dbReference>
<evidence type="ECO:0000256" key="4">
    <source>
        <dbReference type="SAM" id="SignalP"/>
    </source>
</evidence>
<comment type="subcellular location">
    <subcellularLocation>
        <location evidence="1">Periplasm</location>
    </subcellularLocation>
</comment>
<sequence>MKRALAVAAAAFVATASIATAQEPQWRHGMAVIGDLKLPPDFKQLPYVNVDAPKAGDLRLGDEGTFDNVNIVIDRGTVASGVGLIYDTLMKRSEEEVFGTYGLLAEAVSYPEDMSTVTFRLRPEAKWADGEPVTPEDVIFSMETLKKNSAFYSGYYRHVTGTEKSGEREVTFHFDEKNNKELPSIVGDFPILPKHWWEGKDSQGRQRDITRTTLEPVMGSGPYKIAAIQPGSVVRYELRDDYWGKDLPINRGQNNFRSISYTYFADADVEFEAFRAGTIDFRQENSSSRWATRYDFDAVKDGRIKKEALTNPFKATGVMQAMVPNMRREIFKDARVREALNYAFDFETMNKNLAYGGLKRVDSFFWGTELASSGLPEGRELAILEELKDKVPPQVFTTPYKNPVGGDPAKVRDNLRKAVELLKEAGWELKGNRMVNAKTGQPLSFEILLNSASQERSVNPFVASVKKIGIDARIRTVDSSQYINRTRSFDYDVIWAVWAQTLNPGNEQMEYWGSESVSREGSRNYAGIADPAIDTLIRRIVFTPDREDQIAAVKAMDRVLLANHYVIPLFYSGEMKVAYWNRITRPETLPEYGIGFPDTWYAKTGN</sequence>
<keyword evidence="3 4" id="KW-0732">Signal</keyword>
<evidence type="ECO:0000313" key="6">
    <source>
        <dbReference type="EMBL" id="MCK8782053.1"/>
    </source>
</evidence>
<evidence type="ECO:0000256" key="3">
    <source>
        <dbReference type="ARBA" id="ARBA00022729"/>
    </source>
</evidence>
<dbReference type="Proteomes" id="UP001202827">
    <property type="component" value="Unassembled WGS sequence"/>
</dbReference>
<gene>
    <name evidence="6" type="ORF">M0654_18905</name>
</gene>
<evidence type="ECO:0000313" key="7">
    <source>
        <dbReference type="Proteomes" id="UP001202827"/>
    </source>
</evidence>
<feature type="signal peptide" evidence="4">
    <location>
        <begin position="1"/>
        <end position="21"/>
    </location>
</feature>
<dbReference type="InterPro" id="IPR000914">
    <property type="entry name" value="SBP_5_dom"/>
</dbReference>
<proteinExistence type="inferred from homology"/>
<organism evidence="6 7">
    <name type="scientific">Neorhizobium turbinariae</name>
    <dbReference type="NCBI Taxonomy" id="2937795"/>
    <lineage>
        <taxon>Bacteria</taxon>
        <taxon>Pseudomonadati</taxon>
        <taxon>Pseudomonadota</taxon>
        <taxon>Alphaproteobacteria</taxon>
        <taxon>Hyphomicrobiales</taxon>
        <taxon>Rhizobiaceae</taxon>
        <taxon>Rhizobium/Agrobacterium group</taxon>
        <taxon>Neorhizobium</taxon>
    </lineage>
</organism>